<gene>
    <name evidence="6" type="ORF">Mgra_00006461</name>
</gene>
<comment type="catalytic activity">
    <reaction evidence="5">
        <text>glucuronate acceptor + UDP-alpha-D-glucuronate = acceptor beta-D-glucuronoside + UDP + H(+)</text>
        <dbReference type="Rhea" id="RHEA:21032"/>
        <dbReference type="ChEBI" id="CHEBI:15378"/>
        <dbReference type="ChEBI" id="CHEBI:58052"/>
        <dbReference type="ChEBI" id="CHEBI:58223"/>
        <dbReference type="ChEBI" id="CHEBI:132367"/>
        <dbReference type="ChEBI" id="CHEBI:132368"/>
        <dbReference type="EC" id="2.4.1.17"/>
    </reaction>
</comment>
<dbReference type="Pfam" id="PF00201">
    <property type="entry name" value="UDPGT"/>
    <property type="match status" value="1"/>
</dbReference>
<dbReference type="Gene3D" id="3.40.50.2000">
    <property type="entry name" value="Glycogen Phosphorylase B"/>
    <property type="match status" value="1"/>
</dbReference>
<dbReference type="EC" id="2.4.1.17" evidence="2"/>
<proteinExistence type="inferred from homology"/>
<keyword evidence="3" id="KW-0328">Glycosyltransferase</keyword>
<dbReference type="GO" id="GO:0015020">
    <property type="term" value="F:glucuronosyltransferase activity"/>
    <property type="evidence" value="ECO:0007669"/>
    <property type="project" value="UniProtKB-EC"/>
</dbReference>
<comment type="similarity">
    <text evidence="1">Belongs to the UDP-glycosyltransferase family.</text>
</comment>
<dbReference type="Proteomes" id="UP000605970">
    <property type="component" value="Unassembled WGS sequence"/>
</dbReference>
<evidence type="ECO:0000256" key="4">
    <source>
        <dbReference type="ARBA" id="ARBA00022679"/>
    </source>
</evidence>
<dbReference type="InterPro" id="IPR002213">
    <property type="entry name" value="UDP_glucos_trans"/>
</dbReference>
<keyword evidence="7" id="KW-1185">Reference proteome</keyword>
<name>A0A8S9ZLK0_9BILA</name>
<dbReference type="OrthoDB" id="5835829at2759"/>
<evidence type="ECO:0000256" key="5">
    <source>
        <dbReference type="ARBA" id="ARBA00047475"/>
    </source>
</evidence>
<organism evidence="6 7">
    <name type="scientific">Meloidogyne graminicola</name>
    <dbReference type="NCBI Taxonomy" id="189291"/>
    <lineage>
        <taxon>Eukaryota</taxon>
        <taxon>Metazoa</taxon>
        <taxon>Ecdysozoa</taxon>
        <taxon>Nematoda</taxon>
        <taxon>Chromadorea</taxon>
        <taxon>Rhabditida</taxon>
        <taxon>Tylenchina</taxon>
        <taxon>Tylenchomorpha</taxon>
        <taxon>Tylenchoidea</taxon>
        <taxon>Meloidogynidae</taxon>
        <taxon>Meloidogyninae</taxon>
        <taxon>Meloidogyne</taxon>
    </lineage>
</organism>
<dbReference type="PANTHER" id="PTHR48043">
    <property type="entry name" value="EG:EG0003.4 PROTEIN-RELATED"/>
    <property type="match status" value="1"/>
</dbReference>
<dbReference type="CDD" id="cd03784">
    <property type="entry name" value="GT1_Gtf-like"/>
    <property type="match status" value="1"/>
</dbReference>
<accession>A0A8S9ZLK0</accession>
<evidence type="ECO:0000256" key="1">
    <source>
        <dbReference type="ARBA" id="ARBA00009995"/>
    </source>
</evidence>
<dbReference type="PANTHER" id="PTHR48043:SF145">
    <property type="entry name" value="FI06409P-RELATED"/>
    <property type="match status" value="1"/>
</dbReference>
<evidence type="ECO:0000256" key="3">
    <source>
        <dbReference type="ARBA" id="ARBA00022676"/>
    </source>
</evidence>
<comment type="caution">
    <text evidence="6">The sequence shown here is derived from an EMBL/GenBank/DDBJ whole genome shotgun (WGS) entry which is preliminary data.</text>
</comment>
<sequence length="408" mass="46941">MSSFLKNKNETTKVNKIYLIEKSLENEKLLDFKHSSMVADSFNKKRPIFSFFDHIMTQFGPMVAMSCKEIIQKRELIQKLTSEHFDVGIAEMYDFCGIAVFHQIGVRTRISAYAIPLFQSVARIFDIPSFTSFTSNFIVAQRDLQSSFTSRFINFYNEFYDWIWMDNFCYRLQDPIIRKEFGNDFPNLRHLVKNVSLIFFNSNPFFEMPRPISNKVIYIGGLVDEQMSENNKKLEPNIKRILDEANNGAILFSLGSITDTSRFSKQMLSSIIGAFKQFPQIQFIWKLDKEIIKNIPSLQNVHTFEWIRQIAILAHPNLKAFITHCGQNSLTEAARAGIAIIGIPLFGDQYYNADVAEKHGMGLQIDINQLNGVNAENILVEAIQRILNDQSFSQNAKLIAKKIKVNPI</sequence>
<evidence type="ECO:0000256" key="2">
    <source>
        <dbReference type="ARBA" id="ARBA00012544"/>
    </source>
</evidence>
<keyword evidence="4" id="KW-0808">Transferase</keyword>
<evidence type="ECO:0000313" key="7">
    <source>
        <dbReference type="Proteomes" id="UP000605970"/>
    </source>
</evidence>
<reference evidence="6" key="1">
    <citation type="journal article" date="2020" name="Ecol. Evol.">
        <title>Genome structure and content of the rice root-knot nematode (Meloidogyne graminicola).</title>
        <authorList>
            <person name="Phan N.T."/>
            <person name="Danchin E.G.J."/>
            <person name="Klopp C."/>
            <person name="Perfus-Barbeoch L."/>
            <person name="Kozlowski D.K."/>
            <person name="Koutsovoulos G.D."/>
            <person name="Lopez-Roques C."/>
            <person name="Bouchez O."/>
            <person name="Zahm M."/>
            <person name="Besnard G."/>
            <person name="Bellafiore S."/>
        </authorList>
    </citation>
    <scope>NUCLEOTIDE SEQUENCE</scope>
    <source>
        <strain evidence="6">VN-18</strain>
    </source>
</reference>
<evidence type="ECO:0000313" key="6">
    <source>
        <dbReference type="EMBL" id="KAF7634163.1"/>
    </source>
</evidence>
<dbReference type="FunFam" id="3.40.50.2000:FF:000021">
    <property type="entry name" value="UDP-glucuronosyltransferase"/>
    <property type="match status" value="1"/>
</dbReference>
<dbReference type="EMBL" id="JABEBT010000063">
    <property type="protein sequence ID" value="KAF7634163.1"/>
    <property type="molecule type" value="Genomic_DNA"/>
</dbReference>
<dbReference type="AlphaFoldDB" id="A0A8S9ZLK0"/>
<protein>
    <recommendedName>
        <fullName evidence="2">glucuronosyltransferase</fullName>
        <ecNumber evidence="2">2.4.1.17</ecNumber>
    </recommendedName>
</protein>
<dbReference type="InterPro" id="IPR050271">
    <property type="entry name" value="UDP-glycosyltransferase"/>
</dbReference>
<dbReference type="SUPFAM" id="SSF53756">
    <property type="entry name" value="UDP-Glycosyltransferase/glycogen phosphorylase"/>
    <property type="match status" value="1"/>
</dbReference>